<proteinExistence type="predicted"/>
<comment type="caution">
    <text evidence="2">The sequence shown here is derived from an EMBL/GenBank/DDBJ whole genome shotgun (WGS) entry which is preliminary data.</text>
</comment>
<dbReference type="InterPro" id="IPR051686">
    <property type="entry name" value="Lipoprotein_DolP"/>
</dbReference>
<accession>A0ABT0GGB4</accession>
<dbReference type="InterPro" id="IPR007055">
    <property type="entry name" value="BON_dom"/>
</dbReference>
<dbReference type="Gene3D" id="3.30.1340.30">
    <property type="match status" value="2"/>
</dbReference>
<dbReference type="PROSITE" id="PS50914">
    <property type="entry name" value="BON"/>
    <property type="match status" value="2"/>
</dbReference>
<keyword evidence="3" id="KW-1185">Reference proteome</keyword>
<sequence length="213" mass="22259">MFTLALAACATGPAQLAAPAGGERIEATVNLSERSETVLAQRAGLVEPGHLPFEPRDDGEITAALKLRLSSSTLAFGAEAAVRSHEGRVTLFGAAESSEARHFAERLARDTRGVLAVDNQLVVLLTRRGRGASDVQQADAAGQPPGDDWITGSVLSTLKHSRSVGGADIRVSTRAGVVMLAGRLSGAARRDAAIEFVRNLRGVERVDATALVD</sequence>
<dbReference type="Pfam" id="PF04972">
    <property type="entry name" value="BON"/>
    <property type="match status" value="2"/>
</dbReference>
<evidence type="ECO:0000313" key="2">
    <source>
        <dbReference type="EMBL" id="MCK7593055.1"/>
    </source>
</evidence>
<dbReference type="PANTHER" id="PTHR34606:SF15">
    <property type="entry name" value="BON DOMAIN-CONTAINING PROTEIN"/>
    <property type="match status" value="1"/>
</dbReference>
<protein>
    <submittedName>
        <fullName evidence="2">BON domain-containing protein</fullName>
    </submittedName>
</protein>
<dbReference type="EMBL" id="JALNMH010000003">
    <property type="protein sequence ID" value="MCK7593055.1"/>
    <property type="molecule type" value="Genomic_DNA"/>
</dbReference>
<feature type="domain" description="BON" evidence="1">
    <location>
        <begin position="57"/>
        <end position="125"/>
    </location>
</feature>
<organism evidence="2 3">
    <name type="scientific">Pseudomarimonas salicorniae</name>
    <dbReference type="NCBI Taxonomy" id="2933270"/>
    <lineage>
        <taxon>Bacteria</taxon>
        <taxon>Pseudomonadati</taxon>
        <taxon>Pseudomonadota</taxon>
        <taxon>Gammaproteobacteria</taxon>
        <taxon>Lysobacterales</taxon>
        <taxon>Lysobacteraceae</taxon>
        <taxon>Pseudomarimonas</taxon>
    </lineage>
</organism>
<feature type="domain" description="BON" evidence="1">
    <location>
        <begin position="146"/>
        <end position="213"/>
    </location>
</feature>
<evidence type="ECO:0000313" key="3">
    <source>
        <dbReference type="Proteomes" id="UP001431449"/>
    </source>
</evidence>
<reference evidence="2" key="1">
    <citation type="submission" date="2022-04" db="EMBL/GenBank/DDBJ databases">
        <title>Lysobacter sp. CAU 1642 isolated from sea sand.</title>
        <authorList>
            <person name="Kim W."/>
        </authorList>
    </citation>
    <scope>NUCLEOTIDE SEQUENCE</scope>
    <source>
        <strain evidence="2">CAU 1642</strain>
    </source>
</reference>
<gene>
    <name evidence="2" type="ORF">M0G41_05145</name>
</gene>
<name>A0ABT0GGB4_9GAMM</name>
<dbReference type="RefSeq" id="WP_248206024.1">
    <property type="nucleotide sequence ID" value="NZ_JALNMH010000003.1"/>
</dbReference>
<dbReference type="Proteomes" id="UP001431449">
    <property type="component" value="Unassembled WGS sequence"/>
</dbReference>
<dbReference type="PANTHER" id="PTHR34606">
    <property type="entry name" value="BON DOMAIN-CONTAINING PROTEIN"/>
    <property type="match status" value="1"/>
</dbReference>
<evidence type="ECO:0000259" key="1">
    <source>
        <dbReference type="PROSITE" id="PS50914"/>
    </source>
</evidence>